<dbReference type="Proteomes" id="UP000054937">
    <property type="component" value="Unassembled WGS sequence"/>
</dbReference>
<feature type="coiled-coil region" evidence="1">
    <location>
        <begin position="251"/>
        <end position="319"/>
    </location>
</feature>
<protein>
    <submittedName>
        <fullName evidence="2">Uncharacterized protein</fullName>
    </submittedName>
</protein>
<dbReference type="OrthoDB" id="10474562at2759"/>
<keyword evidence="1" id="KW-0175">Coiled coil</keyword>
<dbReference type="AlphaFoldDB" id="A0A0V0QR09"/>
<evidence type="ECO:0000313" key="3">
    <source>
        <dbReference type="Proteomes" id="UP000054937"/>
    </source>
</evidence>
<reference evidence="2 3" key="1">
    <citation type="journal article" date="2015" name="Sci. Rep.">
        <title>Genome of the facultative scuticociliatosis pathogen Pseudocohnilembus persalinus provides insight into its virulence through horizontal gene transfer.</title>
        <authorList>
            <person name="Xiong J."/>
            <person name="Wang G."/>
            <person name="Cheng J."/>
            <person name="Tian M."/>
            <person name="Pan X."/>
            <person name="Warren A."/>
            <person name="Jiang C."/>
            <person name="Yuan D."/>
            <person name="Miao W."/>
        </authorList>
    </citation>
    <scope>NUCLEOTIDE SEQUENCE [LARGE SCALE GENOMIC DNA]</scope>
    <source>
        <strain evidence="2">36N120E</strain>
    </source>
</reference>
<gene>
    <name evidence="2" type="ORF">PPERSA_04451</name>
</gene>
<comment type="caution">
    <text evidence="2">The sequence shown here is derived from an EMBL/GenBank/DDBJ whole genome shotgun (WGS) entry which is preliminary data.</text>
</comment>
<dbReference type="InParanoid" id="A0A0V0QR09"/>
<proteinExistence type="predicted"/>
<accession>A0A0V0QR09</accession>
<dbReference type="EMBL" id="LDAU01000114">
    <property type="protein sequence ID" value="KRX04636.1"/>
    <property type="molecule type" value="Genomic_DNA"/>
</dbReference>
<feature type="coiled-coil region" evidence="1">
    <location>
        <begin position="372"/>
        <end position="434"/>
    </location>
</feature>
<organism evidence="2 3">
    <name type="scientific">Pseudocohnilembus persalinus</name>
    <name type="common">Ciliate</name>
    <dbReference type="NCBI Taxonomy" id="266149"/>
    <lineage>
        <taxon>Eukaryota</taxon>
        <taxon>Sar</taxon>
        <taxon>Alveolata</taxon>
        <taxon>Ciliophora</taxon>
        <taxon>Intramacronucleata</taxon>
        <taxon>Oligohymenophorea</taxon>
        <taxon>Scuticociliatia</taxon>
        <taxon>Philasterida</taxon>
        <taxon>Pseudocohnilembidae</taxon>
        <taxon>Pseudocohnilembus</taxon>
    </lineage>
</organism>
<evidence type="ECO:0000313" key="2">
    <source>
        <dbReference type="EMBL" id="KRX04636.1"/>
    </source>
</evidence>
<name>A0A0V0QR09_PSEPJ</name>
<sequence length="575" mass="68866">MFDGWSENYNRWYCIHSENIKPLRSVSIGYTGQRSLTLREFEMDEKLIKTAVNCKQDYSHIYQASASKFYAGYEILLSLQNILGSNPRGELFYERHQQYNILKIIVEYFLKKDGLTYLKNALKLKLQDKSQDQRRVNFNMFWPILQTICDIFKKIIPIQEYQKQLRSYLIVLYDYMQDVLKNEEFAQFFDNEFPFEYILTNYNKNHTQPQDGEGGSMNSFTIEKDIDNNFQFQGQITDFQYQLGQNNIEYQKSQNNQITIYEEKIDKLETQMTDIKELLQNMNKQNKEFQKQQKLLQFQEQVQKNKQKEQEQKQQLTRKDFSKKNVSLFKHQTFIGNQDEDEIQIEEINSDSENEKNGQSSKINKQQTNFQIDKLIVELQNINMRLQNLEQKQENMQKNSENLNQNQQINVKSFNELEKIIQQFKEEKSILNLKNPQSIQDLIGLLQKIQPVLENKENQQLIQEQKEIQNKDKKDLNFSIYFNQENFMDQQLYLEQLEFLMKSKQYSKSSQFIKWRKNLIILEEILGKDITYQIAVSSYPSLEINIDDILLANINNLQQNQNDLFKEQIIINNEK</sequence>
<keyword evidence="3" id="KW-1185">Reference proteome</keyword>
<evidence type="ECO:0000256" key="1">
    <source>
        <dbReference type="SAM" id="Coils"/>
    </source>
</evidence>